<protein>
    <submittedName>
        <fullName evidence="3">Uncharacterized protein</fullName>
    </submittedName>
</protein>
<keyword evidence="2" id="KW-1133">Transmembrane helix</keyword>
<feature type="compositionally biased region" description="Basic and acidic residues" evidence="1">
    <location>
        <begin position="35"/>
        <end position="47"/>
    </location>
</feature>
<dbReference type="EMBL" id="VRMN01000005">
    <property type="protein sequence ID" value="KAA8494073.1"/>
    <property type="molecule type" value="Genomic_DNA"/>
</dbReference>
<proteinExistence type="predicted"/>
<dbReference type="Proteomes" id="UP000324585">
    <property type="component" value="Unassembled WGS sequence"/>
</dbReference>
<evidence type="ECO:0000256" key="1">
    <source>
        <dbReference type="SAM" id="MobiDB-lite"/>
    </source>
</evidence>
<evidence type="ECO:0000313" key="4">
    <source>
        <dbReference type="Proteomes" id="UP000324585"/>
    </source>
</evidence>
<comment type="caution">
    <text evidence="3">The sequence shown here is derived from an EMBL/GenBank/DDBJ whole genome shotgun (WGS) entry which is preliminary data.</text>
</comment>
<sequence>MDRFNRERWKPNRRTRGHGILPSVFGLKEERKVLEGTGRKKMGESLRSRSKWSPPPPPQGALNVLHRATVRVLAGFSVTGLSLFMLISVLGIGRGLYHRHEYRKAQALKREEQGLLIARENQAVAEQAADSQTSQS</sequence>
<keyword evidence="2" id="KW-0472">Membrane</keyword>
<feature type="region of interest" description="Disordered" evidence="1">
    <location>
        <begin position="35"/>
        <end position="60"/>
    </location>
</feature>
<keyword evidence="2" id="KW-0812">Transmembrane</keyword>
<name>A0A5J4YTI0_PORPP</name>
<evidence type="ECO:0000256" key="2">
    <source>
        <dbReference type="SAM" id="Phobius"/>
    </source>
</evidence>
<dbReference type="AlphaFoldDB" id="A0A5J4YTI0"/>
<reference evidence="4" key="1">
    <citation type="journal article" date="2019" name="Nat. Commun.">
        <title>Expansion of phycobilisome linker gene families in mesophilic red algae.</title>
        <authorList>
            <person name="Lee J."/>
            <person name="Kim D."/>
            <person name="Bhattacharya D."/>
            <person name="Yoon H.S."/>
        </authorList>
    </citation>
    <scope>NUCLEOTIDE SEQUENCE [LARGE SCALE GENOMIC DNA]</scope>
    <source>
        <strain evidence="4">CCMP 1328</strain>
    </source>
</reference>
<feature type="transmembrane region" description="Helical" evidence="2">
    <location>
        <begin position="72"/>
        <end position="97"/>
    </location>
</feature>
<evidence type="ECO:0000313" key="3">
    <source>
        <dbReference type="EMBL" id="KAA8494073.1"/>
    </source>
</evidence>
<keyword evidence="4" id="KW-1185">Reference proteome</keyword>
<accession>A0A5J4YTI0</accession>
<gene>
    <name evidence="3" type="ORF">FVE85_4048</name>
</gene>
<organism evidence="3 4">
    <name type="scientific">Porphyridium purpureum</name>
    <name type="common">Red alga</name>
    <name type="synonym">Porphyridium cruentum</name>
    <dbReference type="NCBI Taxonomy" id="35688"/>
    <lineage>
        <taxon>Eukaryota</taxon>
        <taxon>Rhodophyta</taxon>
        <taxon>Bangiophyceae</taxon>
        <taxon>Porphyridiales</taxon>
        <taxon>Porphyridiaceae</taxon>
        <taxon>Porphyridium</taxon>
    </lineage>
</organism>